<dbReference type="SMART" id="SM00271">
    <property type="entry name" value="DnaJ"/>
    <property type="match status" value="1"/>
</dbReference>
<evidence type="ECO:0000256" key="2">
    <source>
        <dbReference type="SAM" id="Phobius"/>
    </source>
</evidence>
<dbReference type="PRINTS" id="PR00625">
    <property type="entry name" value="JDOMAIN"/>
</dbReference>
<comment type="caution">
    <text evidence="4">The sequence shown here is derived from an EMBL/GenBank/DDBJ whole genome shotgun (WGS) entry which is preliminary data.</text>
</comment>
<dbReference type="CDD" id="cd06257">
    <property type="entry name" value="DnaJ"/>
    <property type="match status" value="1"/>
</dbReference>
<dbReference type="PROSITE" id="PS50076">
    <property type="entry name" value="DNAJ_2"/>
    <property type="match status" value="1"/>
</dbReference>
<dbReference type="RefSeq" id="WP_184622290.1">
    <property type="nucleotide sequence ID" value="NZ_JACHCC010000001.1"/>
</dbReference>
<sequence>MNSVDYYKTLGIGEKATIKEIKKAFRKLAHKYHPDKNKQDENATRKFAEIYQAYKTLSDPERRNKYDQYGSAQQFEQAERQESQQDRDQEYAAAFRETDEYKKLISSIENAELWHPVIIFIIAISVIVDLISITYPILYNRKVNQENELSIKEYNKERNTIASIENLLPTFGPVYLYTNDSGALAKLVPDIKGVAFESAEDRQAFNKSFVQRPDHIGVVTIITTSDQQSFQTSESVFDKVVGKLKLQFMFYDLVDEIPHNTARLRDKTIDLSLGKKYSTAYCINFNDKPQIKENMQGFTPFLLLKKYRNLKVYMTVRSTRDKTMQVDLPTFKYAISVVNKRLHQLHIDTTAFKMSLFDR</sequence>
<reference evidence="4 5" key="1">
    <citation type="submission" date="2020-08" db="EMBL/GenBank/DDBJ databases">
        <title>Genomic Encyclopedia of Type Strains, Phase IV (KMG-V): Genome sequencing to study the core and pangenomes of soil and plant-associated prokaryotes.</title>
        <authorList>
            <person name="Whitman W."/>
        </authorList>
    </citation>
    <scope>NUCLEOTIDE SEQUENCE [LARGE SCALE GENOMIC DNA]</scope>
    <source>
        <strain evidence="4 5">M2T3</strain>
    </source>
</reference>
<keyword evidence="2" id="KW-0812">Transmembrane</keyword>
<accession>A0A7X0J285</accession>
<proteinExistence type="predicted"/>
<evidence type="ECO:0000313" key="5">
    <source>
        <dbReference type="Proteomes" id="UP000521017"/>
    </source>
</evidence>
<keyword evidence="2" id="KW-0472">Membrane</keyword>
<keyword evidence="2" id="KW-1133">Transmembrane helix</keyword>
<dbReference type="Pfam" id="PF00226">
    <property type="entry name" value="DnaJ"/>
    <property type="match status" value="1"/>
</dbReference>
<feature type="transmembrane region" description="Helical" evidence="2">
    <location>
        <begin position="113"/>
        <end position="138"/>
    </location>
</feature>
<dbReference type="PANTHER" id="PTHR44145">
    <property type="entry name" value="DNAJ HOMOLOG SUBFAMILY A MEMBER 3, MITOCHONDRIAL"/>
    <property type="match status" value="1"/>
</dbReference>
<name>A0A7X0J285_9SPHI</name>
<evidence type="ECO:0000259" key="3">
    <source>
        <dbReference type="PROSITE" id="PS50076"/>
    </source>
</evidence>
<dbReference type="PANTHER" id="PTHR44145:SF3">
    <property type="entry name" value="DNAJ HOMOLOG SUBFAMILY A MEMBER 3, MITOCHONDRIAL"/>
    <property type="match status" value="1"/>
</dbReference>
<dbReference type="Proteomes" id="UP000521017">
    <property type="component" value="Unassembled WGS sequence"/>
</dbReference>
<organism evidence="4 5">
    <name type="scientific">Pedobacter cryoconitis</name>
    <dbReference type="NCBI Taxonomy" id="188932"/>
    <lineage>
        <taxon>Bacteria</taxon>
        <taxon>Pseudomonadati</taxon>
        <taxon>Bacteroidota</taxon>
        <taxon>Sphingobacteriia</taxon>
        <taxon>Sphingobacteriales</taxon>
        <taxon>Sphingobacteriaceae</taxon>
        <taxon>Pedobacter</taxon>
    </lineage>
</organism>
<dbReference type="InterPro" id="IPR036869">
    <property type="entry name" value="J_dom_sf"/>
</dbReference>
<evidence type="ECO:0000256" key="1">
    <source>
        <dbReference type="ARBA" id="ARBA00023186"/>
    </source>
</evidence>
<dbReference type="InterPro" id="IPR051938">
    <property type="entry name" value="Apopto_cytoskel_mod"/>
</dbReference>
<dbReference type="EMBL" id="JACHCC010000001">
    <property type="protein sequence ID" value="MBB6498311.1"/>
    <property type="molecule type" value="Genomic_DNA"/>
</dbReference>
<evidence type="ECO:0000313" key="4">
    <source>
        <dbReference type="EMBL" id="MBB6498311.1"/>
    </source>
</evidence>
<dbReference type="SUPFAM" id="SSF46565">
    <property type="entry name" value="Chaperone J-domain"/>
    <property type="match status" value="1"/>
</dbReference>
<protein>
    <recommendedName>
        <fullName evidence="3">J domain-containing protein</fullName>
    </recommendedName>
</protein>
<dbReference type="Gene3D" id="1.10.287.110">
    <property type="entry name" value="DnaJ domain"/>
    <property type="match status" value="1"/>
</dbReference>
<dbReference type="AlphaFoldDB" id="A0A7X0J285"/>
<keyword evidence="1" id="KW-0143">Chaperone</keyword>
<feature type="domain" description="J" evidence="3">
    <location>
        <begin position="5"/>
        <end position="70"/>
    </location>
</feature>
<gene>
    <name evidence="4" type="ORF">HDF25_000435</name>
</gene>
<dbReference type="InterPro" id="IPR001623">
    <property type="entry name" value="DnaJ_domain"/>
</dbReference>